<evidence type="ECO:0000256" key="1">
    <source>
        <dbReference type="ARBA" id="ARBA00004429"/>
    </source>
</evidence>
<evidence type="ECO:0000256" key="7">
    <source>
        <dbReference type="RuleBase" id="RU369079"/>
    </source>
</evidence>
<sequence length="424" mass="44441">MVGALVPVFFGLLLFGLPIFAALALSVALVFYFWGGIDPVLVPMRMFSGINNFSLMSIPFFILAAELMRIGGLSDRLINLARAVIGWLPGGLAAAAVVACLMFGSISGSSPATVIAIGSILYPAMVQAGYDRYFSIGLITTAGTLGPIVPPSIALIIYGSVTGTSVGKLFAAGLLPAVLIGGLLIAYATWYSARKGYPRDAKPTMSRFMTALRAASWGLGLPFILLGGIYSGVFTPTESAAAACFYGWFVGAVIYRSISWRDTLFVLRNTGLISGPLLLITAGASAFSWLLASTGTPAELAGLVLEDSTNPIVIIAFFNILLLIAGCFLDSASAIIILGPLMMPIAQQIGVDPVHFGVVMLVNLSVGMLTPPVGLNLFVAMGVAKMKLGEVFLASLPTILLMLVALILLSYIPAISMLLPETLF</sequence>
<feature type="transmembrane region" description="Helical" evidence="7">
    <location>
        <begin position="354"/>
        <end position="379"/>
    </location>
</feature>
<keyword evidence="6 7" id="KW-0472">Membrane</keyword>
<feature type="transmembrane region" description="Helical" evidence="7">
    <location>
        <begin position="12"/>
        <end position="34"/>
    </location>
</feature>
<evidence type="ECO:0000256" key="6">
    <source>
        <dbReference type="ARBA" id="ARBA00023136"/>
    </source>
</evidence>
<feature type="transmembrane region" description="Helical" evidence="7">
    <location>
        <begin position="399"/>
        <end position="419"/>
    </location>
</feature>
<feature type="transmembrane region" description="Helical" evidence="7">
    <location>
        <begin position="137"/>
        <end position="158"/>
    </location>
</feature>
<comment type="subcellular location">
    <subcellularLocation>
        <location evidence="1 7">Cell inner membrane</location>
        <topology evidence="1 7">Multi-pass membrane protein</topology>
    </subcellularLocation>
</comment>
<keyword evidence="7" id="KW-0813">Transport</keyword>
<keyword evidence="10" id="KW-1185">Reference proteome</keyword>
<evidence type="ECO:0000313" key="10">
    <source>
        <dbReference type="Proteomes" id="UP000615687"/>
    </source>
</evidence>
<evidence type="ECO:0000256" key="3">
    <source>
        <dbReference type="ARBA" id="ARBA00022519"/>
    </source>
</evidence>
<feature type="transmembrane region" description="Helical" evidence="7">
    <location>
        <begin position="270"/>
        <end position="292"/>
    </location>
</feature>
<reference evidence="9 10" key="1">
    <citation type="submission" date="2020-09" db="EMBL/GenBank/DDBJ databases">
        <title>The genome sequence of type strain Labrenzia polysiphoniae KACC 19711.</title>
        <authorList>
            <person name="Liu Y."/>
        </authorList>
    </citation>
    <scope>NUCLEOTIDE SEQUENCE [LARGE SCALE GENOMIC DNA]</scope>
    <source>
        <strain evidence="9 10">KACC 19711</strain>
    </source>
</reference>
<accession>A0ABR9CCB6</accession>
<evidence type="ECO:0000256" key="2">
    <source>
        <dbReference type="ARBA" id="ARBA00022475"/>
    </source>
</evidence>
<dbReference type="PANTHER" id="PTHR33362">
    <property type="entry name" value="SIALIC ACID TRAP TRANSPORTER PERMEASE PROTEIN SIAT-RELATED"/>
    <property type="match status" value="1"/>
</dbReference>
<dbReference type="Pfam" id="PF06808">
    <property type="entry name" value="DctM"/>
    <property type="match status" value="1"/>
</dbReference>
<dbReference type="PANTHER" id="PTHR33362:SF5">
    <property type="entry name" value="C4-DICARBOXYLATE TRAP TRANSPORTER LARGE PERMEASE PROTEIN DCTM"/>
    <property type="match status" value="1"/>
</dbReference>
<keyword evidence="3 7" id="KW-0997">Cell inner membrane</keyword>
<comment type="similarity">
    <text evidence="7">Belongs to the TRAP transporter large permease family.</text>
</comment>
<keyword evidence="2" id="KW-1003">Cell membrane</keyword>
<comment type="subunit">
    <text evidence="7">The complex comprises the extracytoplasmic solute receptor protein and the two transmembrane proteins.</text>
</comment>
<gene>
    <name evidence="9" type="ORF">IG617_10550</name>
</gene>
<dbReference type="InterPro" id="IPR010656">
    <property type="entry name" value="DctM"/>
</dbReference>
<keyword evidence="5 7" id="KW-1133">Transmembrane helix</keyword>
<dbReference type="PIRSF" id="PIRSF006066">
    <property type="entry name" value="HI0050"/>
    <property type="match status" value="1"/>
</dbReference>
<evidence type="ECO:0000313" key="9">
    <source>
        <dbReference type="EMBL" id="MBD8876725.1"/>
    </source>
</evidence>
<evidence type="ECO:0000256" key="5">
    <source>
        <dbReference type="ARBA" id="ARBA00022989"/>
    </source>
</evidence>
<dbReference type="InterPro" id="IPR004681">
    <property type="entry name" value="TRAP_DctM"/>
</dbReference>
<feature type="transmembrane region" description="Helical" evidence="7">
    <location>
        <begin position="80"/>
        <end position="106"/>
    </location>
</feature>
<dbReference type="Proteomes" id="UP000615687">
    <property type="component" value="Unassembled WGS sequence"/>
</dbReference>
<feature type="transmembrane region" description="Helical" evidence="7">
    <location>
        <begin position="312"/>
        <end position="342"/>
    </location>
</feature>
<comment type="function">
    <text evidence="7">Part of the tripartite ATP-independent periplasmic (TRAP) transport system.</text>
</comment>
<feature type="transmembrane region" description="Helical" evidence="7">
    <location>
        <begin position="214"/>
        <end position="233"/>
    </location>
</feature>
<proteinExistence type="inferred from homology"/>
<feature type="transmembrane region" description="Helical" evidence="7">
    <location>
        <begin position="46"/>
        <end position="68"/>
    </location>
</feature>
<feature type="transmembrane region" description="Helical" evidence="7">
    <location>
        <begin position="112"/>
        <end position="130"/>
    </location>
</feature>
<dbReference type="NCBIfam" id="TIGR00786">
    <property type="entry name" value="dctM"/>
    <property type="match status" value="1"/>
</dbReference>
<organism evidence="9 10">
    <name type="scientific">Roseibium polysiphoniae</name>
    <dbReference type="NCBI Taxonomy" id="2571221"/>
    <lineage>
        <taxon>Bacteria</taxon>
        <taxon>Pseudomonadati</taxon>
        <taxon>Pseudomonadota</taxon>
        <taxon>Alphaproteobacteria</taxon>
        <taxon>Hyphomicrobiales</taxon>
        <taxon>Stappiaceae</taxon>
        <taxon>Roseibium</taxon>
    </lineage>
</organism>
<name>A0ABR9CCB6_9HYPH</name>
<comment type="caution">
    <text evidence="9">The sequence shown here is derived from an EMBL/GenBank/DDBJ whole genome shotgun (WGS) entry which is preliminary data.</text>
</comment>
<feature type="domain" description="TRAP C4-dicarboxylate transport system permease DctM subunit" evidence="8">
    <location>
        <begin position="8"/>
        <end position="415"/>
    </location>
</feature>
<dbReference type="RefSeq" id="WP_192109213.1">
    <property type="nucleotide sequence ID" value="NZ_JACYXJ010000004.1"/>
</dbReference>
<dbReference type="EMBL" id="JACYXJ010000004">
    <property type="protein sequence ID" value="MBD8876725.1"/>
    <property type="molecule type" value="Genomic_DNA"/>
</dbReference>
<protein>
    <recommendedName>
        <fullName evidence="7">TRAP transporter large permease protein</fullName>
    </recommendedName>
</protein>
<evidence type="ECO:0000256" key="4">
    <source>
        <dbReference type="ARBA" id="ARBA00022692"/>
    </source>
</evidence>
<feature type="transmembrane region" description="Helical" evidence="7">
    <location>
        <begin position="170"/>
        <end position="193"/>
    </location>
</feature>
<feature type="transmembrane region" description="Helical" evidence="7">
    <location>
        <begin position="239"/>
        <end position="258"/>
    </location>
</feature>
<evidence type="ECO:0000259" key="8">
    <source>
        <dbReference type="Pfam" id="PF06808"/>
    </source>
</evidence>
<keyword evidence="4 7" id="KW-0812">Transmembrane</keyword>